<gene>
    <name evidence="1" type="ORF">HUJ06_002456</name>
</gene>
<organism evidence="1 2">
    <name type="scientific">Nelumbo nucifera</name>
    <name type="common">Sacred lotus</name>
    <dbReference type="NCBI Taxonomy" id="4432"/>
    <lineage>
        <taxon>Eukaryota</taxon>
        <taxon>Viridiplantae</taxon>
        <taxon>Streptophyta</taxon>
        <taxon>Embryophyta</taxon>
        <taxon>Tracheophyta</taxon>
        <taxon>Spermatophyta</taxon>
        <taxon>Magnoliopsida</taxon>
        <taxon>Proteales</taxon>
        <taxon>Nelumbonaceae</taxon>
        <taxon>Nelumbo</taxon>
    </lineage>
</organism>
<dbReference type="AlphaFoldDB" id="A0A822ZMP2"/>
<sequence length="44" mass="4755">MMPCASLNSPPIPEGITNTATIKLELYNMIPTRITLDSSLISCC</sequence>
<accession>A0A822ZMP2</accession>
<evidence type="ECO:0000313" key="1">
    <source>
        <dbReference type="EMBL" id="DAD44226.1"/>
    </source>
</evidence>
<name>A0A822ZMP2_NELNU</name>
<keyword evidence="2" id="KW-1185">Reference proteome</keyword>
<dbReference type="EMBL" id="DUZY01000007">
    <property type="protein sequence ID" value="DAD44226.1"/>
    <property type="molecule type" value="Genomic_DNA"/>
</dbReference>
<comment type="caution">
    <text evidence="1">The sequence shown here is derived from an EMBL/GenBank/DDBJ whole genome shotgun (WGS) entry which is preliminary data.</text>
</comment>
<protein>
    <submittedName>
        <fullName evidence="1">Uncharacterized protein</fullName>
    </submittedName>
</protein>
<proteinExistence type="predicted"/>
<dbReference type="Proteomes" id="UP000607653">
    <property type="component" value="Unassembled WGS sequence"/>
</dbReference>
<evidence type="ECO:0000313" key="2">
    <source>
        <dbReference type="Proteomes" id="UP000607653"/>
    </source>
</evidence>
<reference evidence="1 2" key="1">
    <citation type="journal article" date="2020" name="Mol. Biol. Evol.">
        <title>Distinct Expression and Methylation Patterns for Genes with Different Fates following a Single Whole-Genome Duplication in Flowering Plants.</title>
        <authorList>
            <person name="Shi T."/>
            <person name="Rahmani R.S."/>
            <person name="Gugger P.F."/>
            <person name="Wang M."/>
            <person name="Li H."/>
            <person name="Zhang Y."/>
            <person name="Li Z."/>
            <person name="Wang Q."/>
            <person name="Van de Peer Y."/>
            <person name="Marchal K."/>
            <person name="Chen J."/>
        </authorList>
    </citation>
    <scope>NUCLEOTIDE SEQUENCE [LARGE SCALE GENOMIC DNA]</scope>
    <source>
        <tissue evidence="1">Leaf</tissue>
    </source>
</reference>